<dbReference type="InterPro" id="IPR052021">
    <property type="entry name" value="Type-I_RS_S_subunit"/>
</dbReference>
<dbReference type="RefSeq" id="WP_207616500.1">
    <property type="nucleotide sequence ID" value="NZ_JAFNLL010000028.1"/>
</dbReference>
<proteinExistence type="inferred from homology"/>
<dbReference type="EMBL" id="JAFNLL010000028">
    <property type="protein sequence ID" value="MBO1268701.1"/>
    <property type="molecule type" value="Genomic_DNA"/>
</dbReference>
<keyword evidence="5" id="KW-0378">Hydrolase</keyword>
<dbReference type="GO" id="GO:0004519">
    <property type="term" value="F:endonuclease activity"/>
    <property type="evidence" value="ECO:0007669"/>
    <property type="project" value="UniProtKB-KW"/>
</dbReference>
<dbReference type="AlphaFoldDB" id="A0A939HF18"/>
<dbReference type="GO" id="GO:0009307">
    <property type="term" value="P:DNA restriction-modification system"/>
    <property type="evidence" value="ECO:0007669"/>
    <property type="project" value="UniProtKB-KW"/>
</dbReference>
<feature type="domain" description="Type I restriction modification DNA specificity" evidence="4">
    <location>
        <begin position="1"/>
        <end position="185"/>
    </location>
</feature>
<keyword evidence="6" id="KW-1185">Reference proteome</keyword>
<dbReference type="InterPro" id="IPR000055">
    <property type="entry name" value="Restrct_endonuc_typeI_TRD"/>
</dbReference>
<dbReference type="Pfam" id="PF01420">
    <property type="entry name" value="Methylase_S"/>
    <property type="match status" value="1"/>
</dbReference>
<keyword evidence="2" id="KW-0680">Restriction system</keyword>
<evidence type="ECO:0000256" key="1">
    <source>
        <dbReference type="ARBA" id="ARBA00010923"/>
    </source>
</evidence>
<evidence type="ECO:0000256" key="2">
    <source>
        <dbReference type="ARBA" id="ARBA00022747"/>
    </source>
</evidence>
<comment type="similarity">
    <text evidence="1">Belongs to the type-I restriction system S methylase family.</text>
</comment>
<keyword evidence="3" id="KW-0238">DNA-binding</keyword>
<evidence type="ECO:0000313" key="5">
    <source>
        <dbReference type="EMBL" id="MBO1268701.1"/>
    </source>
</evidence>
<dbReference type="GO" id="GO:0003677">
    <property type="term" value="F:DNA binding"/>
    <property type="evidence" value="ECO:0007669"/>
    <property type="project" value="UniProtKB-KW"/>
</dbReference>
<dbReference type="CDD" id="cd17278">
    <property type="entry name" value="RMtype1_S_LdeBORF1052P-TRD2-CR2"/>
    <property type="match status" value="1"/>
</dbReference>
<dbReference type="Proteomes" id="UP000664164">
    <property type="component" value="Unassembled WGS sequence"/>
</dbReference>
<name>A0A939HF18_9MICC</name>
<sequence>MSSWTVTRLGDAAHVVHGWPFKSESFATEGEHLPVVVAIGNFNYSGGFRFQDSTVKRYTGDFPAEYILNPNDLLLVMTCQTEGGEILGVPARVPNDGRVYLHNQRIGRLIVDRPDVLNSDFMFQLARSADFNRQLFVTASGSKILHTSPTRIEATTVMLPPLREQEAIAEVLGALDDKIAANTKLAATSAALATAIFTEAVRTSSSEFVLSDITTLLSRGITPKYSEEEDTMMVLNQKCVRGQRVDLDPARRTLLSKVREDKLLQPNDVLVNSTGQGTLGRVARWTNSNQATVDSHITIVRFNASRANPVTAGIGLLGLQDTIVEMGEGSTGQTELSRVELGKLRLKLPALEVQSVLGQRFSSMSEMERVLFEENITLAATRDTLLPQLMSGKLRVKDAETELAKVGV</sequence>
<organism evidence="5 6">
    <name type="scientific">Arthrobacter cavernae</name>
    <dbReference type="NCBI Taxonomy" id="2817681"/>
    <lineage>
        <taxon>Bacteria</taxon>
        <taxon>Bacillati</taxon>
        <taxon>Actinomycetota</taxon>
        <taxon>Actinomycetes</taxon>
        <taxon>Micrococcales</taxon>
        <taxon>Micrococcaceae</taxon>
        <taxon>Arthrobacter</taxon>
    </lineage>
</organism>
<dbReference type="PANTHER" id="PTHR30408:SF12">
    <property type="entry name" value="TYPE I RESTRICTION ENZYME MJAVIII SPECIFICITY SUBUNIT"/>
    <property type="match status" value="1"/>
</dbReference>
<evidence type="ECO:0000256" key="3">
    <source>
        <dbReference type="ARBA" id="ARBA00023125"/>
    </source>
</evidence>
<dbReference type="PANTHER" id="PTHR30408">
    <property type="entry name" value="TYPE-1 RESTRICTION ENZYME ECOKI SPECIFICITY PROTEIN"/>
    <property type="match status" value="1"/>
</dbReference>
<comment type="caution">
    <text evidence="5">The sequence shown here is derived from an EMBL/GenBank/DDBJ whole genome shotgun (WGS) entry which is preliminary data.</text>
</comment>
<dbReference type="Gene3D" id="3.90.220.20">
    <property type="entry name" value="DNA methylase specificity domains"/>
    <property type="match status" value="2"/>
</dbReference>
<evidence type="ECO:0000313" key="6">
    <source>
        <dbReference type="Proteomes" id="UP000664164"/>
    </source>
</evidence>
<reference evidence="5" key="1">
    <citation type="submission" date="2021-03" db="EMBL/GenBank/DDBJ databases">
        <title>A new species, PO-11, isolated from a karst cave deposit.</title>
        <authorList>
            <person name="Zhaoxiaoyong W."/>
        </authorList>
    </citation>
    <scope>NUCLEOTIDE SEQUENCE</scope>
    <source>
        <strain evidence="5">PO-11</strain>
    </source>
</reference>
<keyword evidence="5" id="KW-0540">Nuclease</keyword>
<protein>
    <submittedName>
        <fullName evidence="5">Restriction endonuclease subunit S</fullName>
    </submittedName>
</protein>
<accession>A0A939HF18</accession>
<gene>
    <name evidence="5" type="ORF">J1902_12055</name>
</gene>
<dbReference type="InterPro" id="IPR044946">
    <property type="entry name" value="Restrct_endonuc_typeI_TRD_sf"/>
</dbReference>
<dbReference type="SUPFAM" id="SSF116734">
    <property type="entry name" value="DNA methylase specificity domain"/>
    <property type="match status" value="2"/>
</dbReference>
<evidence type="ECO:0000259" key="4">
    <source>
        <dbReference type="Pfam" id="PF01420"/>
    </source>
</evidence>
<keyword evidence="5" id="KW-0255">Endonuclease</keyword>